<dbReference type="EMBL" id="KV750734">
    <property type="protein sequence ID" value="OCL03442.1"/>
    <property type="molecule type" value="Genomic_DNA"/>
</dbReference>
<gene>
    <name evidence="1" type="ORF">AOQ84DRAFT_400664</name>
</gene>
<reference evidence="1 2" key="1">
    <citation type="journal article" date="2016" name="Nat. Commun.">
        <title>Ectomycorrhizal ecology is imprinted in the genome of the dominant symbiotic fungus Cenococcum geophilum.</title>
        <authorList>
            <consortium name="DOE Joint Genome Institute"/>
            <person name="Peter M."/>
            <person name="Kohler A."/>
            <person name="Ohm R.A."/>
            <person name="Kuo A."/>
            <person name="Krutzmann J."/>
            <person name="Morin E."/>
            <person name="Arend M."/>
            <person name="Barry K.W."/>
            <person name="Binder M."/>
            <person name="Choi C."/>
            <person name="Clum A."/>
            <person name="Copeland A."/>
            <person name="Grisel N."/>
            <person name="Haridas S."/>
            <person name="Kipfer T."/>
            <person name="LaButti K."/>
            <person name="Lindquist E."/>
            <person name="Lipzen A."/>
            <person name="Maire R."/>
            <person name="Meier B."/>
            <person name="Mihaltcheva S."/>
            <person name="Molinier V."/>
            <person name="Murat C."/>
            <person name="Poggeler S."/>
            <person name="Quandt C.A."/>
            <person name="Sperisen C."/>
            <person name="Tritt A."/>
            <person name="Tisserant E."/>
            <person name="Crous P.W."/>
            <person name="Henrissat B."/>
            <person name="Nehls U."/>
            <person name="Egli S."/>
            <person name="Spatafora J.W."/>
            <person name="Grigoriev I.V."/>
            <person name="Martin F.M."/>
        </authorList>
    </citation>
    <scope>NUCLEOTIDE SEQUENCE [LARGE SCALE GENOMIC DNA]</scope>
    <source>
        <strain evidence="1 2">CBS 207.34</strain>
    </source>
</reference>
<dbReference type="OrthoDB" id="2142040at2759"/>
<dbReference type="Gene3D" id="1.25.40.20">
    <property type="entry name" value="Ankyrin repeat-containing domain"/>
    <property type="match status" value="1"/>
</dbReference>
<dbReference type="PANTHER" id="PTHR34706:SF3">
    <property type="entry name" value="ANKYRIN REPEAT PROTEIN (AFU_ORTHOLOGUE AFUA_7G06200)"/>
    <property type="match status" value="1"/>
</dbReference>
<protein>
    <recommendedName>
        <fullName evidence="3">Ankyrin repeat protein</fullName>
    </recommendedName>
</protein>
<name>A0A8E2ER97_9PEZI</name>
<keyword evidence="2" id="KW-1185">Reference proteome</keyword>
<dbReference type="AlphaFoldDB" id="A0A8E2ER97"/>
<dbReference type="PANTHER" id="PTHR34706">
    <property type="entry name" value="SLR1338 PROTEIN"/>
    <property type="match status" value="1"/>
</dbReference>
<proteinExistence type="predicted"/>
<evidence type="ECO:0000313" key="2">
    <source>
        <dbReference type="Proteomes" id="UP000250140"/>
    </source>
</evidence>
<dbReference type="Proteomes" id="UP000250140">
    <property type="component" value="Unassembled WGS sequence"/>
</dbReference>
<organism evidence="1 2">
    <name type="scientific">Glonium stellatum</name>
    <dbReference type="NCBI Taxonomy" id="574774"/>
    <lineage>
        <taxon>Eukaryota</taxon>
        <taxon>Fungi</taxon>
        <taxon>Dikarya</taxon>
        <taxon>Ascomycota</taxon>
        <taxon>Pezizomycotina</taxon>
        <taxon>Dothideomycetes</taxon>
        <taxon>Pleosporomycetidae</taxon>
        <taxon>Gloniales</taxon>
        <taxon>Gloniaceae</taxon>
        <taxon>Glonium</taxon>
    </lineage>
</organism>
<sequence>MDTHQDVRNGALTEARLKKYIEVDRAVLEQQDPAEGLRPMGAATVAGYADEVLLLLKSSAKADAPSKDGESPLLLTALKANKNRARIIQLLLAKTSSSATNATIPLVGNNTPVMYVVQKGIESIRLLRKAGASLTLTNDDGYNAEDLAEKTYDKVVKRALNPEREKGDFKKLVDMVVALLLFIVAWEVNGGEDPTTAGFVEKVSGLVKDSPPERFFEGKEDFIQEVAKNAVELENDTSTSLGSPDLMPETIKVSLHQQVIYCDDGSSMKREDRWESQKNLVSEGVALRFINQEVPESSNLRLGDIENTLKPMKWDPKDNTEIGANLRSKILKPLVYDKVDSVPKSLERPLLVSILTDGGPDPEPGAMLKNAIVECSQELNAAKYLQESVKFMIGQIGTSKFATKFLKTIRDNTEIADMVHCTSGQLDERFKTEHEKEAKLDRWLIETLFEPLKDRKKKLEE</sequence>
<dbReference type="InterPro" id="IPR036770">
    <property type="entry name" value="Ankyrin_rpt-contain_sf"/>
</dbReference>
<dbReference type="SUPFAM" id="SSF48403">
    <property type="entry name" value="Ankyrin repeat"/>
    <property type="match status" value="1"/>
</dbReference>
<evidence type="ECO:0000313" key="1">
    <source>
        <dbReference type="EMBL" id="OCL03442.1"/>
    </source>
</evidence>
<accession>A0A8E2ER97</accession>
<evidence type="ECO:0008006" key="3">
    <source>
        <dbReference type="Google" id="ProtNLM"/>
    </source>
</evidence>